<organism evidence="1 2">
    <name type="scientific">Auriscalpium vulgare</name>
    <dbReference type="NCBI Taxonomy" id="40419"/>
    <lineage>
        <taxon>Eukaryota</taxon>
        <taxon>Fungi</taxon>
        <taxon>Dikarya</taxon>
        <taxon>Basidiomycota</taxon>
        <taxon>Agaricomycotina</taxon>
        <taxon>Agaricomycetes</taxon>
        <taxon>Russulales</taxon>
        <taxon>Auriscalpiaceae</taxon>
        <taxon>Auriscalpium</taxon>
    </lineage>
</organism>
<evidence type="ECO:0000313" key="1">
    <source>
        <dbReference type="EMBL" id="KAI0038607.1"/>
    </source>
</evidence>
<keyword evidence="2" id="KW-1185">Reference proteome</keyword>
<accession>A0ACB8R407</accession>
<dbReference type="EMBL" id="MU276455">
    <property type="protein sequence ID" value="KAI0038607.1"/>
    <property type="molecule type" value="Genomic_DNA"/>
</dbReference>
<gene>
    <name evidence="1" type="ORF">FA95DRAFT_1194761</name>
</gene>
<reference evidence="1" key="2">
    <citation type="journal article" date="2022" name="New Phytol.">
        <title>Evolutionary transition to the ectomycorrhizal habit in the genomes of a hyperdiverse lineage of mushroom-forming fungi.</title>
        <authorList>
            <person name="Looney B."/>
            <person name="Miyauchi S."/>
            <person name="Morin E."/>
            <person name="Drula E."/>
            <person name="Courty P.E."/>
            <person name="Kohler A."/>
            <person name="Kuo A."/>
            <person name="LaButti K."/>
            <person name="Pangilinan J."/>
            <person name="Lipzen A."/>
            <person name="Riley R."/>
            <person name="Andreopoulos W."/>
            <person name="He G."/>
            <person name="Johnson J."/>
            <person name="Nolan M."/>
            <person name="Tritt A."/>
            <person name="Barry K.W."/>
            <person name="Grigoriev I.V."/>
            <person name="Nagy L.G."/>
            <person name="Hibbett D."/>
            <person name="Henrissat B."/>
            <person name="Matheny P.B."/>
            <person name="Labbe J."/>
            <person name="Martin F.M."/>
        </authorList>
    </citation>
    <scope>NUCLEOTIDE SEQUENCE</scope>
    <source>
        <strain evidence="1">FP105234-sp</strain>
    </source>
</reference>
<proteinExistence type="predicted"/>
<reference evidence="1" key="1">
    <citation type="submission" date="2021-02" db="EMBL/GenBank/DDBJ databases">
        <authorList>
            <consortium name="DOE Joint Genome Institute"/>
            <person name="Ahrendt S."/>
            <person name="Looney B.P."/>
            <person name="Miyauchi S."/>
            <person name="Morin E."/>
            <person name="Drula E."/>
            <person name="Courty P.E."/>
            <person name="Chicoki N."/>
            <person name="Fauchery L."/>
            <person name="Kohler A."/>
            <person name="Kuo A."/>
            <person name="Labutti K."/>
            <person name="Pangilinan J."/>
            <person name="Lipzen A."/>
            <person name="Riley R."/>
            <person name="Andreopoulos W."/>
            <person name="He G."/>
            <person name="Johnson J."/>
            <person name="Barry K.W."/>
            <person name="Grigoriev I.V."/>
            <person name="Nagy L."/>
            <person name="Hibbett D."/>
            <person name="Henrissat B."/>
            <person name="Matheny P.B."/>
            <person name="Labbe J."/>
            <person name="Martin F."/>
        </authorList>
    </citation>
    <scope>NUCLEOTIDE SEQUENCE</scope>
    <source>
        <strain evidence="1">FP105234-sp</strain>
    </source>
</reference>
<name>A0ACB8R407_9AGAM</name>
<sequence length="224" mass="24059">MDSIFGGSAAPRWGAHAARHSARRTAAVNGVEALRHGAAIRGDSEQKTYDAGAGRPGPSYASPRSGHLHGCKMPGRKITTSAWLGKGACRTGLVVGAVLRPPEKRRRARPFDRQSTPTCAAGCRSSRELESMVKKVQKARSRSARASSCLVDRCDAAGIADGMAIQRRGRRARSARGTHHARRKRRGSLESSGKNRVDMRQRAESSANNGAIVARPNTLRRGEC</sequence>
<dbReference type="Proteomes" id="UP000814033">
    <property type="component" value="Unassembled WGS sequence"/>
</dbReference>
<protein>
    <submittedName>
        <fullName evidence="1">Uncharacterized protein</fullName>
    </submittedName>
</protein>
<comment type="caution">
    <text evidence="1">The sequence shown here is derived from an EMBL/GenBank/DDBJ whole genome shotgun (WGS) entry which is preliminary data.</text>
</comment>
<evidence type="ECO:0000313" key="2">
    <source>
        <dbReference type="Proteomes" id="UP000814033"/>
    </source>
</evidence>